<dbReference type="Pfam" id="PF00332">
    <property type="entry name" value="Glyco_hydro_17"/>
    <property type="match status" value="1"/>
</dbReference>
<evidence type="ECO:0000256" key="9">
    <source>
        <dbReference type="ARBA" id="ARBA00022821"/>
    </source>
</evidence>
<comment type="catalytic activity">
    <reaction evidence="1">
        <text>Hydrolysis of (1-&gt;3)-beta-D-glucosidic linkages in (1-&gt;3)-beta-D-glucans.</text>
        <dbReference type="EC" id="3.2.1.39"/>
    </reaction>
</comment>
<dbReference type="InterPro" id="IPR000490">
    <property type="entry name" value="Glyco_hydro_17"/>
</dbReference>
<dbReference type="EMBL" id="JACMSC010000010">
    <property type="protein sequence ID" value="KAG6504719.1"/>
    <property type="molecule type" value="Genomic_DNA"/>
</dbReference>
<keyword evidence="10" id="KW-0472">Membrane</keyword>
<dbReference type="InterPro" id="IPR017853">
    <property type="entry name" value="GH"/>
</dbReference>
<dbReference type="FunFam" id="3.20.20.80:FF:000002">
    <property type="entry name" value="Glucan endo-1,3-beta-glucosidase 3"/>
    <property type="match status" value="1"/>
</dbReference>
<feature type="domain" description="X8" evidence="17">
    <location>
        <begin position="383"/>
        <end position="468"/>
    </location>
</feature>
<evidence type="ECO:0000256" key="7">
    <source>
        <dbReference type="ARBA" id="ARBA00022729"/>
    </source>
</evidence>
<evidence type="ECO:0000259" key="17">
    <source>
        <dbReference type="SMART" id="SM00768"/>
    </source>
</evidence>
<evidence type="ECO:0000256" key="1">
    <source>
        <dbReference type="ARBA" id="ARBA00000382"/>
    </source>
</evidence>
<comment type="subcellular location">
    <subcellularLocation>
        <location evidence="2">Cell membrane</location>
        <topology evidence="2">Lipid-anchor</topology>
        <topology evidence="2">GPI-anchor</topology>
    </subcellularLocation>
</comment>
<accession>A0A8J5GI48</accession>
<evidence type="ECO:0000256" key="12">
    <source>
        <dbReference type="ARBA" id="ARBA00023180"/>
    </source>
</evidence>
<dbReference type="Proteomes" id="UP000734854">
    <property type="component" value="Unassembled WGS sequence"/>
</dbReference>
<dbReference type="PANTHER" id="PTHR46398">
    <property type="entry name" value="ALPHA/BETA-HYDROLASES SUPERFAMILY PROTEIN"/>
    <property type="match status" value="1"/>
</dbReference>
<name>A0A8J5GI48_ZINOF</name>
<evidence type="ECO:0000256" key="14">
    <source>
        <dbReference type="RuleBase" id="RU004335"/>
    </source>
</evidence>
<dbReference type="Pfam" id="PF07983">
    <property type="entry name" value="X8"/>
    <property type="match status" value="1"/>
</dbReference>
<dbReference type="SUPFAM" id="SSF51445">
    <property type="entry name" value="(Trans)glycosidases"/>
    <property type="match status" value="1"/>
</dbReference>
<evidence type="ECO:0000256" key="11">
    <source>
        <dbReference type="ARBA" id="ARBA00023157"/>
    </source>
</evidence>
<evidence type="ECO:0000256" key="3">
    <source>
        <dbReference type="ARBA" id="ARBA00008773"/>
    </source>
</evidence>
<evidence type="ECO:0000256" key="5">
    <source>
        <dbReference type="ARBA" id="ARBA00022475"/>
    </source>
</evidence>
<dbReference type="InterPro" id="IPR005592">
    <property type="entry name" value="Mono/diacylglycerol_lipase_N"/>
</dbReference>
<feature type="chain" id="PRO_5035201881" description="glucan endo-1,3-beta-D-glucosidase" evidence="16">
    <location>
        <begin position="22"/>
        <end position="995"/>
    </location>
</feature>
<sequence length="995" mass="108396">MPFYCSFLSLTLRHCLAPVSSLEGKTKATPIADLDPFLLPLLFLTVIQRNSFRSVIAQLTSRFPALLKSQHIDHVRLYDADPAMLVALANTGISVTISVPNEQILAVGQSNATAANWVARNVVAHVPAVNITAIAVGSEVLTALPNAAPLLVPALRYIHSALVAANLDGAIKVSTPHSSSVILDSFPPSQAFFNRTLEPVIVPLLKFLQSTDSYLMLNVYPYYDYLQSNGIIPLDYALFRPLPPNKEAVDANTLLHYTNVFDAVVDAAYFAMAYLNVTNVPVVVMESGWPHKGDPTTEPDATTDNANTYNSNLIRHVLNSTGTPKHPGVTVPTYIYELYDEDLRPGVTSEKFWGLFDANGVPAYSLHLTGSGMLLANDTSNQTFCVAREGADAKMLQAGLDWACGPGKVNCSALLQGQICYDPDSVDAHASYAFNEYYHGTGMAAGACYFSGVAAITTTDPSHDSCLFAGSGGRNSSAILNGTPLAPSSNSTAAAASSDPHSFYHATGIHQIVTVLALVQGMGINSMIHEQVLLDPLPFLCYAQLPPAAMVVSSAIECVFCLGCTRWACRRCARVGADDSDAWPRASPAEFAPVPRACRAVLAAYEDDLARPRWAPDRPGGYRMDPDAVVKRTSYADTRGRCPPYHVYVDRAARQVVLAVRGLNLGHDADYRLLLDDPPGSQPFDGGYVHLGLFKAAVWLLNREAETLTRLIRDCGPDYGLVLAGHSLGAGVAALMAAVVVNHLDRFGGLQRSQVRCYAIAPARCMSLNLAVKYADVIHSVVLQASLQYDDFLPRTPTPLQHIFGSIFCLPCLLLLVCMRDTFISEAKKLKDPRRLYAPGRMYHIVERKFCRCGRFPPEVRTAIPVEGRFEHIILSCNAMFDHGIIWTEQEAQKALEIMIGKDSMITPPTRQMMERRESLEKEHKHALEKTTNSVAECKESQEDLEASVSSGSDSSRGMNWDDLVGKLLDEDETKENFVDDDLVVGNSSKKTALP</sequence>
<keyword evidence="6" id="KW-0449">Lipoprotein</keyword>
<evidence type="ECO:0000256" key="8">
    <source>
        <dbReference type="ARBA" id="ARBA00022801"/>
    </source>
</evidence>
<comment type="similarity">
    <text evidence="3 14">Belongs to the glycosyl hydrolase 17 family.</text>
</comment>
<organism evidence="18 19">
    <name type="scientific">Zingiber officinale</name>
    <name type="common">Ginger</name>
    <name type="synonym">Amomum zingiber</name>
    <dbReference type="NCBI Taxonomy" id="94328"/>
    <lineage>
        <taxon>Eukaryota</taxon>
        <taxon>Viridiplantae</taxon>
        <taxon>Streptophyta</taxon>
        <taxon>Embryophyta</taxon>
        <taxon>Tracheophyta</taxon>
        <taxon>Spermatophyta</taxon>
        <taxon>Magnoliopsida</taxon>
        <taxon>Liliopsida</taxon>
        <taxon>Zingiberales</taxon>
        <taxon>Zingiberaceae</taxon>
        <taxon>Zingiber</taxon>
    </lineage>
</organism>
<dbReference type="GO" id="GO:0006952">
    <property type="term" value="P:defense response"/>
    <property type="evidence" value="ECO:0007669"/>
    <property type="project" value="UniProtKB-KW"/>
</dbReference>
<dbReference type="GO" id="GO:0098552">
    <property type="term" value="C:side of membrane"/>
    <property type="evidence" value="ECO:0007669"/>
    <property type="project" value="UniProtKB-KW"/>
</dbReference>
<dbReference type="GO" id="GO:0016042">
    <property type="term" value="P:lipid catabolic process"/>
    <property type="evidence" value="ECO:0007669"/>
    <property type="project" value="InterPro"/>
</dbReference>
<dbReference type="GO" id="GO:0009506">
    <property type="term" value="C:plasmodesma"/>
    <property type="evidence" value="ECO:0007669"/>
    <property type="project" value="UniProtKB-ARBA"/>
</dbReference>
<dbReference type="SMART" id="SM00768">
    <property type="entry name" value="X8"/>
    <property type="match status" value="1"/>
</dbReference>
<dbReference type="EC" id="3.2.1.39" evidence="4"/>
<evidence type="ECO:0000256" key="2">
    <source>
        <dbReference type="ARBA" id="ARBA00004609"/>
    </source>
</evidence>
<evidence type="ECO:0000256" key="16">
    <source>
        <dbReference type="SAM" id="SignalP"/>
    </source>
</evidence>
<dbReference type="Pfam" id="PF03893">
    <property type="entry name" value="Lipase3_N"/>
    <property type="match status" value="1"/>
</dbReference>
<gene>
    <name evidence="18" type="ORF">ZIOFF_037065</name>
</gene>
<dbReference type="InterPro" id="IPR012946">
    <property type="entry name" value="X8"/>
</dbReference>
<dbReference type="InterPro" id="IPR002921">
    <property type="entry name" value="Fungal_lipase-type"/>
</dbReference>
<evidence type="ECO:0000256" key="15">
    <source>
        <dbReference type="SAM" id="MobiDB-lite"/>
    </source>
</evidence>
<dbReference type="GO" id="GO:0005975">
    <property type="term" value="P:carbohydrate metabolic process"/>
    <property type="evidence" value="ECO:0007669"/>
    <property type="project" value="InterPro"/>
</dbReference>
<protein>
    <recommendedName>
        <fullName evidence="4">glucan endo-1,3-beta-D-glucosidase</fullName>
        <ecNumber evidence="4">3.2.1.39</ecNumber>
    </recommendedName>
</protein>
<evidence type="ECO:0000256" key="10">
    <source>
        <dbReference type="ARBA" id="ARBA00023136"/>
    </source>
</evidence>
<keyword evidence="8" id="KW-0378">Hydrolase</keyword>
<evidence type="ECO:0000313" key="19">
    <source>
        <dbReference type="Proteomes" id="UP000734854"/>
    </source>
</evidence>
<keyword evidence="11" id="KW-1015">Disulfide bond</keyword>
<proteinExistence type="inferred from homology"/>
<keyword evidence="6" id="KW-0336">GPI-anchor</keyword>
<keyword evidence="7 16" id="KW-0732">Signal</keyword>
<keyword evidence="13" id="KW-0326">Glycosidase</keyword>
<keyword evidence="9" id="KW-0611">Plant defense</keyword>
<dbReference type="AlphaFoldDB" id="A0A8J5GI48"/>
<dbReference type="Pfam" id="PF01764">
    <property type="entry name" value="Lipase_3"/>
    <property type="match status" value="1"/>
</dbReference>
<dbReference type="InterPro" id="IPR029058">
    <property type="entry name" value="AB_hydrolase_fold"/>
</dbReference>
<evidence type="ECO:0000256" key="4">
    <source>
        <dbReference type="ARBA" id="ARBA00012780"/>
    </source>
</evidence>
<dbReference type="Gene3D" id="1.20.58.1040">
    <property type="match status" value="1"/>
</dbReference>
<evidence type="ECO:0000313" key="18">
    <source>
        <dbReference type="EMBL" id="KAG6504719.1"/>
    </source>
</evidence>
<feature type="region of interest" description="Disordered" evidence="15">
    <location>
        <begin position="976"/>
        <end position="995"/>
    </location>
</feature>
<dbReference type="Gene3D" id="3.40.50.1820">
    <property type="entry name" value="alpha/beta hydrolase"/>
    <property type="match status" value="1"/>
</dbReference>
<keyword evidence="12" id="KW-0325">Glycoprotein</keyword>
<dbReference type="GO" id="GO:0005886">
    <property type="term" value="C:plasma membrane"/>
    <property type="evidence" value="ECO:0007669"/>
    <property type="project" value="UniProtKB-SubCell"/>
</dbReference>
<keyword evidence="5" id="KW-1003">Cell membrane</keyword>
<feature type="region of interest" description="Disordered" evidence="15">
    <location>
        <begin position="916"/>
        <end position="961"/>
    </location>
</feature>
<feature type="compositionally biased region" description="Basic and acidic residues" evidence="15">
    <location>
        <begin position="916"/>
        <end position="929"/>
    </location>
</feature>
<reference evidence="18 19" key="1">
    <citation type="submission" date="2020-08" db="EMBL/GenBank/DDBJ databases">
        <title>Plant Genome Project.</title>
        <authorList>
            <person name="Zhang R.-G."/>
        </authorList>
    </citation>
    <scope>NUCLEOTIDE SEQUENCE [LARGE SCALE GENOMIC DNA]</scope>
    <source>
        <tissue evidence="18">Rhizome</tissue>
    </source>
</reference>
<dbReference type="SUPFAM" id="SSF53474">
    <property type="entry name" value="alpha/beta-Hydrolases"/>
    <property type="match status" value="1"/>
</dbReference>
<evidence type="ECO:0000256" key="6">
    <source>
        <dbReference type="ARBA" id="ARBA00022622"/>
    </source>
</evidence>
<dbReference type="FunFam" id="1.20.58.1040:FF:000001">
    <property type="entry name" value="Glucan endo-1,3-beta-glucosidase 4"/>
    <property type="match status" value="1"/>
</dbReference>
<feature type="compositionally biased region" description="Polar residues" evidence="15">
    <location>
        <begin position="986"/>
        <end position="995"/>
    </location>
</feature>
<dbReference type="GO" id="GO:0042973">
    <property type="term" value="F:glucan endo-1,3-beta-D-glucosidase activity"/>
    <property type="evidence" value="ECO:0007669"/>
    <property type="project" value="UniProtKB-EC"/>
</dbReference>
<keyword evidence="19" id="KW-1185">Reference proteome</keyword>
<comment type="caution">
    <text evidence="18">The sequence shown here is derived from an EMBL/GenBank/DDBJ whole genome shotgun (WGS) entry which is preliminary data.</text>
</comment>
<feature type="signal peptide" evidence="16">
    <location>
        <begin position="1"/>
        <end position="21"/>
    </location>
</feature>
<evidence type="ECO:0000256" key="13">
    <source>
        <dbReference type="ARBA" id="ARBA00023295"/>
    </source>
</evidence>
<dbReference type="Gene3D" id="3.20.20.80">
    <property type="entry name" value="Glycosidases"/>
    <property type="match status" value="1"/>
</dbReference>
<dbReference type="PANTHER" id="PTHR46398:SF8">
    <property type="entry name" value="FUNGAL LIPASE-LIKE DOMAIN-CONTAINING PROTEIN"/>
    <property type="match status" value="1"/>
</dbReference>